<dbReference type="PANTHER" id="PTHR45957:SF1">
    <property type="entry name" value="ANAPHASE-PROMOTING COMPLEX SUBUNIT 2"/>
    <property type="match status" value="1"/>
</dbReference>
<feature type="region of interest" description="Disordered" evidence="8">
    <location>
        <begin position="776"/>
        <end position="821"/>
    </location>
</feature>
<dbReference type="GO" id="GO:0006511">
    <property type="term" value="P:ubiquitin-dependent protein catabolic process"/>
    <property type="evidence" value="ECO:0007669"/>
    <property type="project" value="InterPro"/>
</dbReference>
<evidence type="ECO:0000256" key="8">
    <source>
        <dbReference type="SAM" id="MobiDB-lite"/>
    </source>
</evidence>
<sequence>MVQQNNKEQQESSLLIWEKIVSIFSIPSQNEILNYKQQSQNNIENNLKPLFNNVRLYKLESLVLDWYFESIKKYFKSTLSNEFWKFFNNVNLAELDSSKTSGRELKFINHQFALSISLLHKVFSYFKFNLFLFYELLFKNESYNFNFLIKKLQDLLITNIMHTTNQQTKYFNTILFMFFERDFISFTKSFYHSKKQILNKEEKNDGKDFKLKVQQEYSDGEIEEEEEKEEEEEEEEVSKSYIMMEMSFEDSITDINIKEDSFMDLCKKLQDLNFIVISEEIFTQILFKKVFEYIETRCKGVFEKRFLKSILEWADQVIFKWLGMILLSSTKNNNNNLFDEDEDENSLKIFNQWKTRLEFSIYENYSQQRISELFDMIVQYPDSLPSFEDLSICFQKIPIEKTMITNLKRVLHNRLLHPGANTSDIITQYISTIHAMSIIDPSGMVMDKVGKPIREYLSQREDTIRCIISSFTDETNEIYQELCDYDPQDDDYLNSFMQNGASGGDLYVDEGDNFSNDDFKIWNPNKIDGSGSGSGSGNSNGGNNNNNIKKKDTISHLVNIYDSIDLFINEYRSMLSDRLLSVVDFDLDKEIKNVELLKLRFGDTILFNCEIMIKDMADSKRLNTQIKNSNNELKEFETLILSQLFWPTLKGDEFKYPKSIQEKMNLYSKEYERIKTPRQLIWKQHLGLVDLDLEIGSGNIQSFQVSPIHATLIMLFETNNDNDDDEDDEKELTLEYLSNQLGISKELARKKLIFWLNNQIIRETSHETYQIINKEKEEKKQKQQQIENPDQDIDESSSDDEDNMVVVEEEEEEKSTSAKEKEEQMRVVESFIIGMLINFKTLPLERIHSMLTMFNSEVYTSSIQELKAFLCNLTNEEKIEMVGNDYKIKK</sequence>
<feature type="compositionally biased region" description="Gly residues" evidence="8">
    <location>
        <begin position="530"/>
        <end position="540"/>
    </location>
</feature>
<dbReference type="InterPro" id="IPR016158">
    <property type="entry name" value="Cullin_homology"/>
</dbReference>
<dbReference type="SMART" id="SM00182">
    <property type="entry name" value="CULLIN"/>
    <property type="match status" value="1"/>
</dbReference>
<dbReference type="Gene3D" id="1.20.1310.10">
    <property type="entry name" value="Cullin Repeats"/>
    <property type="match status" value="1"/>
</dbReference>
<dbReference type="InterPro" id="IPR036388">
    <property type="entry name" value="WH-like_DNA-bd_sf"/>
</dbReference>
<evidence type="ECO:0000256" key="6">
    <source>
        <dbReference type="ARBA" id="ARBA00023306"/>
    </source>
</evidence>
<dbReference type="GO" id="GO:0007091">
    <property type="term" value="P:metaphase/anaphase transition of mitotic cell cycle"/>
    <property type="evidence" value="ECO:0007669"/>
    <property type="project" value="TreeGrafter"/>
</dbReference>
<keyword evidence="11" id="KW-1185">Reference proteome</keyword>
<dbReference type="SMART" id="SM01013">
    <property type="entry name" value="APC2"/>
    <property type="match status" value="1"/>
</dbReference>
<dbReference type="Pfam" id="PF26557">
    <property type="entry name" value="Cullin_AB"/>
    <property type="match status" value="1"/>
</dbReference>
<dbReference type="GO" id="GO:0051301">
    <property type="term" value="P:cell division"/>
    <property type="evidence" value="ECO:0007669"/>
    <property type="project" value="UniProtKB-KW"/>
</dbReference>
<gene>
    <name evidence="10" type="ORF">RB653_002709</name>
</gene>
<evidence type="ECO:0000256" key="2">
    <source>
        <dbReference type="ARBA" id="ARBA00016068"/>
    </source>
</evidence>
<dbReference type="InterPro" id="IPR057975">
    <property type="entry name" value="TPR_ANAPC2"/>
</dbReference>
<feature type="compositionally biased region" description="Acidic residues" evidence="8">
    <location>
        <begin position="789"/>
        <end position="813"/>
    </location>
</feature>
<dbReference type="Pfam" id="PF08672">
    <property type="entry name" value="ANAPC2"/>
    <property type="match status" value="1"/>
</dbReference>
<dbReference type="InterPro" id="IPR044554">
    <property type="entry name" value="ANAPC2"/>
</dbReference>
<keyword evidence="6" id="KW-0131">Cell cycle</keyword>
<keyword evidence="3" id="KW-0132">Cell division</keyword>
<dbReference type="Gene3D" id="1.10.10.10">
    <property type="entry name" value="Winged helix-like DNA-binding domain superfamily/Winged helix DNA-binding domain"/>
    <property type="match status" value="1"/>
</dbReference>
<dbReference type="InterPro" id="IPR014786">
    <property type="entry name" value="ANAPC2_C"/>
</dbReference>
<keyword evidence="4" id="KW-0498">Mitosis</keyword>
<dbReference type="PROSITE" id="PS50069">
    <property type="entry name" value="CULLIN_2"/>
    <property type="match status" value="1"/>
</dbReference>
<dbReference type="InterPro" id="IPR036317">
    <property type="entry name" value="Cullin_homology_sf"/>
</dbReference>
<dbReference type="GO" id="GO:0070979">
    <property type="term" value="P:protein K11-linked ubiquitination"/>
    <property type="evidence" value="ECO:0007669"/>
    <property type="project" value="TreeGrafter"/>
</dbReference>
<dbReference type="SUPFAM" id="SSF75632">
    <property type="entry name" value="Cullin homology domain"/>
    <property type="match status" value="1"/>
</dbReference>
<evidence type="ECO:0000259" key="9">
    <source>
        <dbReference type="PROSITE" id="PS50069"/>
    </source>
</evidence>
<feature type="region of interest" description="Disordered" evidence="8">
    <location>
        <begin position="529"/>
        <end position="548"/>
    </location>
</feature>
<dbReference type="Proteomes" id="UP001344447">
    <property type="component" value="Unassembled WGS sequence"/>
</dbReference>
<evidence type="ECO:0000256" key="1">
    <source>
        <dbReference type="ARBA" id="ARBA00004906"/>
    </source>
</evidence>
<dbReference type="InterPro" id="IPR059120">
    <property type="entry name" value="Cullin-like_AB"/>
</dbReference>
<dbReference type="EMBL" id="JAVFKY010000004">
    <property type="protein sequence ID" value="KAK5577761.1"/>
    <property type="molecule type" value="Genomic_DNA"/>
</dbReference>
<dbReference type="GO" id="GO:0031625">
    <property type="term" value="F:ubiquitin protein ligase binding"/>
    <property type="evidence" value="ECO:0007669"/>
    <property type="project" value="InterPro"/>
</dbReference>
<evidence type="ECO:0000256" key="5">
    <source>
        <dbReference type="ARBA" id="ARBA00022786"/>
    </source>
</evidence>
<name>A0AAN7YSZ2_9MYCE</name>
<dbReference type="SUPFAM" id="SSF46785">
    <property type="entry name" value="Winged helix' DNA-binding domain"/>
    <property type="match status" value="1"/>
</dbReference>
<dbReference type="GO" id="GO:0005680">
    <property type="term" value="C:anaphase-promoting complex"/>
    <property type="evidence" value="ECO:0007669"/>
    <property type="project" value="TreeGrafter"/>
</dbReference>
<dbReference type="AlphaFoldDB" id="A0AAN7YSZ2"/>
<proteinExistence type="inferred from homology"/>
<evidence type="ECO:0000256" key="3">
    <source>
        <dbReference type="ARBA" id="ARBA00022618"/>
    </source>
</evidence>
<comment type="caution">
    <text evidence="10">The sequence shown here is derived from an EMBL/GenBank/DDBJ whole genome shotgun (WGS) entry which is preliminary data.</text>
</comment>
<feature type="region of interest" description="Disordered" evidence="8">
    <location>
        <begin position="217"/>
        <end position="237"/>
    </location>
</feature>
<comment type="pathway">
    <text evidence="1">Protein modification; protein ubiquitination.</text>
</comment>
<evidence type="ECO:0000256" key="7">
    <source>
        <dbReference type="PROSITE-ProRule" id="PRU00330"/>
    </source>
</evidence>
<dbReference type="PANTHER" id="PTHR45957">
    <property type="entry name" value="ANAPHASE-PROMOTING COMPLEX SUBUNIT 2"/>
    <property type="match status" value="1"/>
</dbReference>
<keyword evidence="5" id="KW-0833">Ubl conjugation pathway</keyword>
<evidence type="ECO:0000256" key="4">
    <source>
        <dbReference type="ARBA" id="ARBA00022776"/>
    </source>
</evidence>
<evidence type="ECO:0000313" key="10">
    <source>
        <dbReference type="EMBL" id="KAK5577761.1"/>
    </source>
</evidence>
<reference evidence="10 11" key="1">
    <citation type="submission" date="2023-11" db="EMBL/GenBank/DDBJ databases">
        <title>Dfirmibasis_genome.</title>
        <authorList>
            <person name="Edelbroek B."/>
            <person name="Kjellin J."/>
            <person name="Jerlstrom-Hultqvist J."/>
            <person name="Soderbom F."/>
        </authorList>
    </citation>
    <scope>NUCLEOTIDE SEQUENCE [LARGE SCALE GENOMIC DNA]</scope>
    <source>
        <strain evidence="10 11">TNS-C-14</strain>
    </source>
</reference>
<accession>A0AAN7YSZ2</accession>
<organism evidence="10 11">
    <name type="scientific">Dictyostelium firmibasis</name>
    <dbReference type="NCBI Taxonomy" id="79012"/>
    <lineage>
        <taxon>Eukaryota</taxon>
        <taxon>Amoebozoa</taxon>
        <taxon>Evosea</taxon>
        <taxon>Eumycetozoa</taxon>
        <taxon>Dictyostelia</taxon>
        <taxon>Dictyosteliales</taxon>
        <taxon>Dictyosteliaceae</taxon>
        <taxon>Dictyostelium</taxon>
    </lineage>
</organism>
<dbReference type="Gene3D" id="3.30.230.130">
    <property type="entry name" value="Cullin, Chain C, Domain 2"/>
    <property type="match status" value="1"/>
</dbReference>
<evidence type="ECO:0000313" key="11">
    <source>
        <dbReference type="Proteomes" id="UP001344447"/>
    </source>
</evidence>
<dbReference type="FunFam" id="3.30.230.130:FF:000051">
    <property type="entry name" value="Anaphase-promoting complex subunit 2"/>
    <property type="match status" value="1"/>
</dbReference>
<dbReference type="InterPro" id="IPR036390">
    <property type="entry name" value="WH_DNA-bd_sf"/>
</dbReference>
<feature type="compositionally biased region" description="Acidic residues" evidence="8">
    <location>
        <begin position="218"/>
        <end position="236"/>
    </location>
</feature>
<comment type="similarity">
    <text evidence="7">Belongs to the cullin family.</text>
</comment>
<protein>
    <recommendedName>
        <fullName evidence="2">Anaphase-promoting complex subunit 2</fullName>
    </recommendedName>
</protein>
<dbReference type="Pfam" id="PF25773">
    <property type="entry name" value="TPR_ANAPC2"/>
    <property type="match status" value="1"/>
</dbReference>
<feature type="domain" description="Cullin family profile" evidence="9">
    <location>
        <begin position="557"/>
        <end position="756"/>
    </location>
</feature>